<reference evidence="1" key="1">
    <citation type="submission" date="2016-06" db="UniProtKB">
        <authorList>
            <consortium name="WormBaseParasite"/>
        </authorList>
    </citation>
    <scope>IDENTIFICATION</scope>
</reference>
<name>A0A183SB59_SCHSO</name>
<accession>A0A183SB59</accession>
<dbReference type="AlphaFoldDB" id="A0A183SB59"/>
<protein>
    <submittedName>
        <fullName evidence="1">Beta-amylase</fullName>
    </submittedName>
</protein>
<organism evidence="1">
    <name type="scientific">Schistocephalus solidus</name>
    <name type="common">Tapeworm</name>
    <dbReference type="NCBI Taxonomy" id="70667"/>
    <lineage>
        <taxon>Eukaryota</taxon>
        <taxon>Metazoa</taxon>
        <taxon>Spiralia</taxon>
        <taxon>Lophotrochozoa</taxon>
        <taxon>Platyhelminthes</taxon>
        <taxon>Cestoda</taxon>
        <taxon>Eucestoda</taxon>
        <taxon>Diphyllobothriidea</taxon>
        <taxon>Diphyllobothriidae</taxon>
        <taxon>Schistocephalus</taxon>
    </lineage>
</organism>
<evidence type="ECO:0000313" key="1">
    <source>
        <dbReference type="WBParaSite" id="SSLN_0000151301-mRNA-1"/>
    </source>
</evidence>
<proteinExistence type="predicted"/>
<sequence>LVPNSYLWLLKARFCPGSTPRTTVTTGGLKHVRFSGVVSPHPVRLLPSPFPSHLSPPPHRPLLSSLPISFCHPPSRLLFSSSLSPPLFLPSLPSPFLPPPRSKKFQGGCDSNHIGSPDELVVLSIAQTFKHRGVRYQSGMT</sequence>
<dbReference type="WBParaSite" id="SSLN_0000151301-mRNA-1">
    <property type="protein sequence ID" value="SSLN_0000151301-mRNA-1"/>
    <property type="gene ID" value="SSLN_0000151301"/>
</dbReference>